<dbReference type="InterPro" id="IPR043519">
    <property type="entry name" value="NT_sf"/>
</dbReference>
<dbReference type="Gene3D" id="1.10.150.110">
    <property type="entry name" value="DNA polymerase beta, N-terminal domain-like"/>
    <property type="match status" value="1"/>
</dbReference>
<comment type="catalytic activity">
    <reaction evidence="12">
        <text>DNA(n) + a 2'-deoxyribonucleoside 5'-triphosphate = DNA(n+1) + diphosphate</text>
        <dbReference type="Rhea" id="RHEA:22508"/>
        <dbReference type="Rhea" id="RHEA-COMP:17339"/>
        <dbReference type="Rhea" id="RHEA-COMP:17340"/>
        <dbReference type="ChEBI" id="CHEBI:33019"/>
        <dbReference type="ChEBI" id="CHEBI:61560"/>
        <dbReference type="ChEBI" id="CHEBI:173112"/>
        <dbReference type="EC" id="2.7.7.7"/>
    </reaction>
</comment>
<proteinExistence type="predicted"/>
<dbReference type="PANTHER" id="PTHR11276">
    <property type="entry name" value="DNA POLYMERASE TYPE-X FAMILY MEMBER"/>
    <property type="match status" value="1"/>
</dbReference>
<evidence type="ECO:0000256" key="14">
    <source>
        <dbReference type="SAM" id="MobiDB-lite"/>
    </source>
</evidence>
<dbReference type="GO" id="GO:0005634">
    <property type="term" value="C:nucleus"/>
    <property type="evidence" value="ECO:0007669"/>
    <property type="project" value="TreeGrafter"/>
</dbReference>
<dbReference type="CDD" id="cd00141">
    <property type="entry name" value="NT_POLXc"/>
    <property type="match status" value="1"/>
</dbReference>
<evidence type="ECO:0000256" key="12">
    <source>
        <dbReference type="ARBA" id="ARBA00049244"/>
    </source>
</evidence>
<dbReference type="InterPro" id="IPR028207">
    <property type="entry name" value="DNA_pol_B_palm_palm"/>
</dbReference>
<evidence type="ECO:0000256" key="10">
    <source>
        <dbReference type="ARBA" id="ARBA00023204"/>
    </source>
</evidence>
<dbReference type="GO" id="GO:0006303">
    <property type="term" value="P:double-strand break repair via nonhomologous end joining"/>
    <property type="evidence" value="ECO:0007669"/>
    <property type="project" value="TreeGrafter"/>
</dbReference>
<dbReference type="SUPFAM" id="SSF81585">
    <property type="entry name" value="PsbU/PolX domain-like"/>
    <property type="match status" value="1"/>
</dbReference>
<dbReference type="SMART" id="SM00483">
    <property type="entry name" value="POLXc"/>
    <property type="match status" value="1"/>
</dbReference>
<dbReference type="InterPro" id="IPR018944">
    <property type="entry name" value="DNA_pol_lambd_fingers_domain"/>
</dbReference>
<dbReference type="InterPro" id="IPR036420">
    <property type="entry name" value="BRCT_dom_sf"/>
</dbReference>
<dbReference type="Gene3D" id="3.30.210.10">
    <property type="entry name" value="DNA polymerase, thumb domain"/>
    <property type="match status" value="1"/>
</dbReference>
<dbReference type="SUPFAM" id="SSF47802">
    <property type="entry name" value="DNA polymerase beta, N-terminal domain-like"/>
    <property type="match status" value="1"/>
</dbReference>
<dbReference type="EC" id="2.7.7.7" evidence="2"/>
<dbReference type="Pfam" id="PF14716">
    <property type="entry name" value="HHH_8"/>
    <property type="match status" value="1"/>
</dbReference>
<evidence type="ECO:0000256" key="7">
    <source>
        <dbReference type="ARBA" id="ARBA00022705"/>
    </source>
</evidence>
<dbReference type="GeneID" id="64975798"/>
<dbReference type="FunFam" id="3.30.210.10:FF:000001">
    <property type="entry name" value="DNA polymerase lambda"/>
    <property type="match status" value="1"/>
</dbReference>
<feature type="active site" description="Nucleophile; Schiff-base intermediate with DNA; for 5'-dRP lyase activity" evidence="13">
    <location>
        <position position="452"/>
    </location>
</feature>
<reference evidence="16" key="2">
    <citation type="submission" date="2021-02" db="EMBL/GenBank/DDBJ databases">
        <title>Aspergillus puulaauensis MK2 genome sequence.</title>
        <authorList>
            <person name="Futagami T."/>
            <person name="Mori K."/>
            <person name="Kadooka C."/>
            <person name="Tanaka T."/>
        </authorList>
    </citation>
    <scope>NUCLEOTIDE SEQUENCE</scope>
    <source>
        <strain evidence="16">MK2</strain>
    </source>
</reference>
<dbReference type="InterPro" id="IPR037160">
    <property type="entry name" value="DNA_Pol_thumb_sf"/>
</dbReference>
<dbReference type="GO" id="GO:0016829">
    <property type="term" value="F:lyase activity"/>
    <property type="evidence" value="ECO:0007669"/>
    <property type="project" value="UniProtKB-KW"/>
</dbReference>
<dbReference type="FunFam" id="1.10.150.110:FF:000005">
    <property type="entry name" value="DNA polymerase POL4"/>
    <property type="match status" value="1"/>
</dbReference>
<evidence type="ECO:0000256" key="2">
    <source>
        <dbReference type="ARBA" id="ARBA00012417"/>
    </source>
</evidence>
<keyword evidence="9" id="KW-0239">DNA-directed DNA polymerase</keyword>
<dbReference type="PROSITE" id="PS50172">
    <property type="entry name" value="BRCT"/>
    <property type="match status" value="1"/>
</dbReference>
<protein>
    <recommendedName>
        <fullName evidence="3">DNA polymerase lambda</fullName>
        <ecNumber evidence="2">2.7.7.7</ecNumber>
    </recommendedName>
</protein>
<organism evidence="16 17">
    <name type="scientific">Aspergillus puulaauensis</name>
    <dbReference type="NCBI Taxonomy" id="1220207"/>
    <lineage>
        <taxon>Eukaryota</taxon>
        <taxon>Fungi</taxon>
        <taxon>Dikarya</taxon>
        <taxon>Ascomycota</taxon>
        <taxon>Pezizomycotina</taxon>
        <taxon>Eurotiomycetes</taxon>
        <taxon>Eurotiomycetidae</taxon>
        <taxon>Eurotiales</taxon>
        <taxon>Aspergillaceae</taxon>
        <taxon>Aspergillus</taxon>
    </lineage>
</organism>
<feature type="compositionally biased region" description="Basic and acidic residues" evidence="14">
    <location>
        <begin position="319"/>
        <end position="333"/>
    </location>
</feature>
<dbReference type="InterPro" id="IPR002008">
    <property type="entry name" value="DNA_pol_X_beta-like"/>
</dbReference>
<evidence type="ECO:0000313" key="17">
    <source>
        <dbReference type="Proteomes" id="UP000654913"/>
    </source>
</evidence>
<dbReference type="Proteomes" id="UP000654913">
    <property type="component" value="Chromosome 5"/>
</dbReference>
<keyword evidence="11" id="KW-0456">Lyase</keyword>
<evidence type="ECO:0000256" key="5">
    <source>
        <dbReference type="ARBA" id="ARBA00022679"/>
    </source>
</evidence>
<evidence type="ECO:0000256" key="3">
    <source>
        <dbReference type="ARBA" id="ARBA00016513"/>
    </source>
</evidence>
<evidence type="ECO:0000256" key="9">
    <source>
        <dbReference type="ARBA" id="ARBA00022932"/>
    </source>
</evidence>
<feature type="region of interest" description="Disordered" evidence="14">
    <location>
        <begin position="44"/>
        <end position="67"/>
    </location>
</feature>
<dbReference type="OrthoDB" id="205514at2759"/>
<dbReference type="Gene3D" id="1.10.150.20">
    <property type="entry name" value="5' to 3' exonuclease, C-terminal subdomain"/>
    <property type="match status" value="1"/>
</dbReference>
<dbReference type="SUPFAM" id="SSF81301">
    <property type="entry name" value="Nucleotidyltransferase"/>
    <property type="match status" value="1"/>
</dbReference>
<dbReference type="InterPro" id="IPR010996">
    <property type="entry name" value="HHH_MUS81"/>
</dbReference>
<keyword evidence="5" id="KW-0808">Transferase</keyword>
<feature type="compositionally biased region" description="Low complexity" evidence="14">
    <location>
        <begin position="252"/>
        <end position="269"/>
    </location>
</feature>
<evidence type="ECO:0000256" key="6">
    <source>
        <dbReference type="ARBA" id="ARBA00022695"/>
    </source>
</evidence>
<evidence type="ECO:0000256" key="13">
    <source>
        <dbReference type="PIRSR" id="PIRSR622312-50"/>
    </source>
</evidence>
<evidence type="ECO:0000256" key="4">
    <source>
        <dbReference type="ARBA" id="ARBA00022634"/>
    </source>
</evidence>
<dbReference type="PANTHER" id="PTHR11276:SF28">
    <property type="entry name" value="DNA POLYMERASE LAMBDA"/>
    <property type="match status" value="1"/>
</dbReference>
<dbReference type="Pfam" id="PF10391">
    <property type="entry name" value="DNA_pol_lambd_f"/>
    <property type="match status" value="1"/>
</dbReference>
<dbReference type="PRINTS" id="PR00870">
    <property type="entry name" value="DNAPOLXBETA"/>
</dbReference>
<dbReference type="Pfam" id="PF14792">
    <property type="entry name" value="DNA_pol_B_palm"/>
    <property type="match status" value="1"/>
</dbReference>
<evidence type="ECO:0000313" key="16">
    <source>
        <dbReference type="EMBL" id="BCS25793.1"/>
    </source>
</evidence>
<keyword evidence="4" id="KW-0237">DNA synthesis</keyword>
<dbReference type="Gene3D" id="3.40.50.10190">
    <property type="entry name" value="BRCT domain"/>
    <property type="match status" value="1"/>
</dbReference>
<keyword evidence="17" id="KW-1185">Reference proteome</keyword>
<keyword evidence="8" id="KW-0227">DNA damage</keyword>
<dbReference type="GO" id="GO:0003677">
    <property type="term" value="F:DNA binding"/>
    <property type="evidence" value="ECO:0007669"/>
    <property type="project" value="InterPro"/>
</dbReference>
<dbReference type="AlphaFoldDB" id="A0A7R8AQE9"/>
<gene>
    <name evidence="16" type="ORF">APUU_50504A</name>
</gene>
<dbReference type="KEGG" id="apuu:APUU_50504A"/>
<evidence type="ECO:0000256" key="8">
    <source>
        <dbReference type="ARBA" id="ARBA00022763"/>
    </source>
</evidence>
<feature type="region of interest" description="Disordered" evidence="14">
    <location>
        <begin position="246"/>
        <end position="303"/>
    </location>
</feature>
<dbReference type="EMBL" id="AP024447">
    <property type="protein sequence ID" value="BCS25793.1"/>
    <property type="molecule type" value="Genomic_DNA"/>
</dbReference>
<dbReference type="SUPFAM" id="SSF52113">
    <property type="entry name" value="BRCT domain"/>
    <property type="match status" value="1"/>
</dbReference>
<dbReference type="InterPro" id="IPR002054">
    <property type="entry name" value="DNA-dir_DNA_pol_X"/>
</dbReference>
<dbReference type="Pfam" id="PF14791">
    <property type="entry name" value="DNA_pol_B_thumb"/>
    <property type="match status" value="1"/>
</dbReference>
<evidence type="ECO:0000256" key="1">
    <source>
        <dbReference type="ARBA" id="ARBA00001936"/>
    </source>
</evidence>
<feature type="region of interest" description="Disordered" evidence="14">
    <location>
        <begin position="319"/>
        <end position="368"/>
    </location>
</feature>
<sequence>MPGSPFNAEMLRMTDKEAFFRRLDQLDCLSDTSEGEFDCLFSTSRPKDEKVSPGSHQFEKPSASPPVTINSSSDAVAVHGVISAPSITSTREACIAKPILQKSMGEPSKHLANGKRKRGSSGKIIPERLQIFKGLVFFFFPNSDASPLRRLRIQRAQEYGASCARAWGENITHVIVDKGLKFDEILKHLKLETIPLNVAVVDECYPAECIKFGCILNVTQVRFQVKGTSTLSKTIGECNASLGEPPIISQGSLPLKPDQKQQPQTQTSTRSFEQRNIPALDRELHAEDHEEATEEIIYDSFPDRERDALDDMIEEAKAAEHLPLDPLDGHDIPNDDTLAEASGDETSDESQPMSANHKRRKPSRDENNAVGSWQQKFVCMQKHDSTSNNQNPNAKTIEVLQQMLNYYTRTADHWRIMAYRKAISALRNQPRKVINRAEALEIPGIGPRLADKIEEIVVTNRLRRLDNTSNTAEDRLLQKFLGVYGAGLSVASKWIAQGYKSLEDLRRDAALTRAQRVGLERYFDFSQRIPRREVQEHGSFVRHVVQKENPEMQVIIGGSYRRGTANSGDIDLIITKHDATIEEIRTFMLDNVVPKLFEQGFLQVSLATTSRDDGSKWHGASKLPDSQLWRRIDLLFVPGLELGAALIYFTGNDIFNRSMRLLASKKYMRLNQRGLYADVLRGPQRAKINTGRLLESREEQRIFEILGVPWRPPEHRIC</sequence>
<evidence type="ECO:0000259" key="15">
    <source>
        <dbReference type="PROSITE" id="PS50172"/>
    </source>
</evidence>
<keyword evidence="7" id="KW-0235">DNA replication</keyword>
<reference evidence="16" key="1">
    <citation type="submission" date="2021-01" db="EMBL/GenBank/DDBJ databases">
        <authorList>
            <consortium name="Aspergillus puulaauensis MK2 genome sequencing consortium"/>
            <person name="Kazuki M."/>
            <person name="Futagami T."/>
        </authorList>
    </citation>
    <scope>NUCLEOTIDE SEQUENCE</scope>
    <source>
        <strain evidence="16">MK2</strain>
    </source>
</reference>
<dbReference type="Gene3D" id="3.30.460.10">
    <property type="entry name" value="Beta Polymerase, domain 2"/>
    <property type="match status" value="1"/>
</dbReference>
<name>A0A7R8AQE9_9EURO</name>
<dbReference type="FunFam" id="3.30.460.10:FF:000050">
    <property type="entry name" value="DNA polymerase POL4"/>
    <property type="match status" value="1"/>
</dbReference>
<accession>A0A7R8AQE9</accession>
<dbReference type="RefSeq" id="XP_041557987.1">
    <property type="nucleotide sequence ID" value="XM_041705509.1"/>
</dbReference>
<dbReference type="InterPro" id="IPR001357">
    <property type="entry name" value="BRCT_dom"/>
</dbReference>
<evidence type="ECO:0000256" key="11">
    <source>
        <dbReference type="ARBA" id="ARBA00023239"/>
    </source>
</evidence>
<dbReference type="InterPro" id="IPR027421">
    <property type="entry name" value="DNA_pol_lamdba_lyase_dom_sf"/>
</dbReference>
<dbReference type="GO" id="GO:0003887">
    <property type="term" value="F:DNA-directed DNA polymerase activity"/>
    <property type="evidence" value="ECO:0007669"/>
    <property type="project" value="UniProtKB-KW"/>
</dbReference>
<dbReference type="Pfam" id="PF00533">
    <property type="entry name" value="BRCT"/>
    <property type="match status" value="1"/>
</dbReference>
<dbReference type="InterPro" id="IPR022312">
    <property type="entry name" value="DNA_pol_X"/>
</dbReference>
<keyword evidence="6" id="KW-0548">Nucleotidyltransferase</keyword>
<comment type="cofactor">
    <cofactor evidence="1">
        <name>Mn(2+)</name>
        <dbReference type="ChEBI" id="CHEBI:29035"/>
    </cofactor>
</comment>
<keyword evidence="10" id="KW-0234">DNA repair</keyword>
<dbReference type="InterPro" id="IPR029398">
    <property type="entry name" value="PolB_thumb"/>
</dbReference>
<feature type="domain" description="BRCT" evidence="15">
    <location>
        <begin position="127"/>
        <end position="223"/>
    </location>
</feature>
<dbReference type="PRINTS" id="PR00869">
    <property type="entry name" value="DNAPOLX"/>
</dbReference>